<protein>
    <submittedName>
        <fullName evidence="1">Uncharacterized protein</fullName>
    </submittedName>
</protein>
<accession>A0A5J4TXY7</accession>
<reference evidence="1 2" key="1">
    <citation type="submission" date="2019-03" db="EMBL/GenBank/DDBJ databases">
        <title>Single cell metagenomics reveals metabolic interactions within the superorganism composed of flagellate Streblomastix strix and complex community of Bacteroidetes bacteria on its surface.</title>
        <authorList>
            <person name="Treitli S.C."/>
            <person name="Kolisko M."/>
            <person name="Husnik F."/>
            <person name="Keeling P."/>
            <person name="Hampl V."/>
        </authorList>
    </citation>
    <scope>NUCLEOTIDE SEQUENCE [LARGE SCALE GENOMIC DNA]</scope>
    <source>
        <strain evidence="1">ST1C</strain>
    </source>
</reference>
<proteinExistence type="predicted"/>
<evidence type="ECO:0000313" key="1">
    <source>
        <dbReference type="EMBL" id="KAA6362265.1"/>
    </source>
</evidence>
<evidence type="ECO:0000313" key="2">
    <source>
        <dbReference type="Proteomes" id="UP000324800"/>
    </source>
</evidence>
<dbReference type="Proteomes" id="UP000324800">
    <property type="component" value="Unassembled WGS sequence"/>
</dbReference>
<sequence>MKKYLLLGRIMQINSIIGTVAVFVDDEKSGQSKKDEFYNIQCGNFFLFNNEYLSEGENCILSELRLLDYETTDERSKVLPYAMATDV</sequence>
<gene>
    <name evidence="1" type="ORF">EZS28_042208</name>
</gene>
<comment type="caution">
    <text evidence="1">The sequence shown here is derived from an EMBL/GenBank/DDBJ whole genome shotgun (WGS) entry which is preliminary data.</text>
</comment>
<organism evidence="1 2">
    <name type="scientific">Streblomastix strix</name>
    <dbReference type="NCBI Taxonomy" id="222440"/>
    <lineage>
        <taxon>Eukaryota</taxon>
        <taxon>Metamonada</taxon>
        <taxon>Preaxostyla</taxon>
        <taxon>Oxymonadida</taxon>
        <taxon>Streblomastigidae</taxon>
        <taxon>Streblomastix</taxon>
    </lineage>
</organism>
<dbReference type="AlphaFoldDB" id="A0A5J4TXY7"/>
<name>A0A5J4TXY7_9EUKA</name>
<dbReference type="EMBL" id="SNRW01024443">
    <property type="protein sequence ID" value="KAA6362265.1"/>
    <property type="molecule type" value="Genomic_DNA"/>
</dbReference>